<evidence type="ECO:0000313" key="1">
    <source>
        <dbReference type="EMBL" id="AFA44858.1"/>
    </source>
</evidence>
<organism evidence="1 2">
    <name type="scientific">Rhodobacter phage RcapNL</name>
    <dbReference type="NCBI Taxonomy" id="1131316"/>
    <lineage>
        <taxon>Viruses</taxon>
        <taxon>Duplodnaviria</taxon>
        <taxon>Heunggongvirae</taxon>
        <taxon>Uroviricota</taxon>
        <taxon>Caudoviricetes</taxon>
        <taxon>Capnelvirus</taxon>
        <taxon>Capnelvirus RcapNL</taxon>
    </lineage>
</organism>
<gene>
    <name evidence="1" type="ORF">RcapNL_00018</name>
</gene>
<evidence type="ECO:0000313" key="2">
    <source>
        <dbReference type="Proteomes" id="UP000007518"/>
    </source>
</evidence>
<proteinExistence type="predicted"/>
<reference evidence="1 2" key="1">
    <citation type="submission" date="2011-11" db="EMBL/GenBank/DDBJ databases">
        <authorList>
            <person name="Hynes A.P."/>
            <person name="Lang A.S."/>
        </authorList>
    </citation>
    <scope>NUCLEOTIDE SEQUENCE [LARGE SCALE GENOMIC DNA]</scope>
</reference>
<dbReference type="RefSeq" id="YP_007518400.1">
    <property type="nucleotide sequence ID" value="NC_020489.1"/>
</dbReference>
<accession>H6WBM1</accession>
<keyword evidence="2" id="KW-1185">Reference proteome</keyword>
<dbReference type="KEGG" id="vg:14698223"/>
<name>H6WBM1_9CAUD</name>
<dbReference type="Proteomes" id="UP000007518">
    <property type="component" value="Segment"/>
</dbReference>
<protein>
    <submittedName>
        <fullName evidence="1">Phage tail-related protein</fullName>
    </submittedName>
</protein>
<sequence>MSEELERITILLQAKDRDFARAMERNNKLIAKMARDATKNTDAMSAKVNSHLSSMGAGAMSFAKNFAAGLAGGVVSAAFAGVSASIRELVGQVADLQDQADNMGFGVEDLQGLQAGFKLAGVEIDATTSALEIFSQRVGEAAEGDGALAKALAARGIALRDAAGNIRPVIDLLRDYADAIAAAGTDPERLSMAVDAFGKGGKAMALGMAEGAAGVDRMIAAAKEAGLVLDTELVKRAAEIDDKFDILTMKIGNYFKGVAVALADVPFDVFDTRVNEIFGSEAQARSILGDRAFEDLKAAVALTDQQAEAAQRLRGVYDGLGEDARRLAIDFAGAAETADQLGNDTLWIALATASNDMRTLADQFAAGEINGEQFAGSLESVRSKAADALGQLSDIDKQSFAGVISNLGALWGALNALIPKAAALKSALPGSAVGFSPDLNRFAPPTRESMGMVVVNTPDKTRRALLPPRRTSISTGAGTTGAAGKTGKAVAVADHPTATAISWTASAKKLPRCWPKRPR</sequence>
<dbReference type="GeneID" id="14698223"/>
<dbReference type="EMBL" id="JQ066768">
    <property type="protein sequence ID" value="AFA44858.1"/>
    <property type="molecule type" value="Genomic_DNA"/>
</dbReference>